<dbReference type="AlphaFoldDB" id="A0A3M6TQG3"/>
<sequence length="462" mass="52423">MYPSRLTLSKRDEKAKRLNAKEGNLLQMEVERFEKQHNKEMKNILLERQIAKETMNDIRRQRTSSLLAARAVLQENDVSNNNNNTISSPTLAAKRNSEIKASWPLSLISHSSEAQEDVAHIRKPHLPHFIQRSPHMERKISEDVAVNLSPSTGRKRAQTFSGTTVCGSEWEISSRSPIRKSPNLGRKSSEISHAAIICKPEQQSSSASLTLTPTLRRKIKKDFATSWSPIIGTRKRAQTISGRTAIIQSDVENMKILEYIPVCKEHLSHSDQDEDLADGRFRSLSDGSSDFKSKQTILKMENVRNSPCLSARSSSRSPLAERRMVSVDDVGRLLLRPNSLDVPYKSPTQQRWKLSPSTGIAKFRKDGAATFAVQTLISNHHREKSILAATEKLITEREKREMTCKEEQQKNVDPRGKNCPKRTTGLRQRLYTIAQLVIALNALKLTATRRRRRFSFTKENPK</sequence>
<dbReference type="EMBL" id="RCHS01003171">
    <property type="protein sequence ID" value="RMX43620.1"/>
    <property type="molecule type" value="Genomic_DNA"/>
</dbReference>
<gene>
    <name evidence="2" type="ORF">pdam_00021228</name>
</gene>
<accession>A0A3M6TQG3</accession>
<name>A0A3M6TQG3_POCDA</name>
<protein>
    <submittedName>
        <fullName evidence="2">Uncharacterized protein</fullName>
    </submittedName>
</protein>
<feature type="region of interest" description="Disordered" evidence="1">
    <location>
        <begin position="401"/>
        <end position="421"/>
    </location>
</feature>
<feature type="compositionally biased region" description="Basic and acidic residues" evidence="1">
    <location>
        <begin position="401"/>
        <end position="416"/>
    </location>
</feature>
<dbReference type="Proteomes" id="UP000275408">
    <property type="component" value="Unassembled WGS sequence"/>
</dbReference>
<organism evidence="2 3">
    <name type="scientific">Pocillopora damicornis</name>
    <name type="common">Cauliflower coral</name>
    <name type="synonym">Millepora damicornis</name>
    <dbReference type="NCBI Taxonomy" id="46731"/>
    <lineage>
        <taxon>Eukaryota</taxon>
        <taxon>Metazoa</taxon>
        <taxon>Cnidaria</taxon>
        <taxon>Anthozoa</taxon>
        <taxon>Hexacorallia</taxon>
        <taxon>Scleractinia</taxon>
        <taxon>Astrocoeniina</taxon>
        <taxon>Pocilloporidae</taxon>
        <taxon>Pocillopora</taxon>
    </lineage>
</organism>
<evidence type="ECO:0000256" key="1">
    <source>
        <dbReference type="SAM" id="MobiDB-lite"/>
    </source>
</evidence>
<comment type="caution">
    <text evidence="2">The sequence shown here is derived from an EMBL/GenBank/DDBJ whole genome shotgun (WGS) entry which is preliminary data.</text>
</comment>
<proteinExistence type="predicted"/>
<evidence type="ECO:0000313" key="3">
    <source>
        <dbReference type="Proteomes" id="UP000275408"/>
    </source>
</evidence>
<evidence type="ECO:0000313" key="2">
    <source>
        <dbReference type="EMBL" id="RMX43620.1"/>
    </source>
</evidence>
<keyword evidence="3" id="KW-1185">Reference proteome</keyword>
<reference evidence="2 3" key="1">
    <citation type="journal article" date="2018" name="Sci. Rep.">
        <title>Comparative analysis of the Pocillopora damicornis genome highlights role of immune system in coral evolution.</title>
        <authorList>
            <person name="Cunning R."/>
            <person name="Bay R.A."/>
            <person name="Gillette P."/>
            <person name="Baker A.C."/>
            <person name="Traylor-Knowles N."/>
        </authorList>
    </citation>
    <scope>NUCLEOTIDE SEQUENCE [LARGE SCALE GENOMIC DNA]</scope>
    <source>
        <strain evidence="2">RSMAS</strain>
        <tissue evidence="2">Whole animal</tissue>
    </source>
</reference>